<dbReference type="Pfam" id="PF07030">
    <property type="entry name" value="Phage_Mu_Gp36"/>
    <property type="match status" value="1"/>
</dbReference>
<gene>
    <name evidence="1" type="ORF">FBT96_00560</name>
</gene>
<protein>
    <submittedName>
        <fullName evidence="1">DUF1320 domain-containing protein</fullName>
    </submittedName>
</protein>
<dbReference type="RefSeq" id="WP_136904458.1">
    <property type="nucleotide sequence ID" value="NZ_SWJZ01000005.1"/>
</dbReference>
<dbReference type="AlphaFoldDB" id="A0A4U1K2W9"/>
<dbReference type="EMBL" id="SWJZ01000005">
    <property type="protein sequence ID" value="TKD26442.1"/>
    <property type="molecule type" value="Genomic_DNA"/>
</dbReference>
<evidence type="ECO:0000313" key="1">
    <source>
        <dbReference type="EMBL" id="TKD26442.1"/>
    </source>
</evidence>
<comment type="caution">
    <text evidence="1">The sequence shown here is derived from an EMBL/GenBank/DDBJ whole genome shotgun (WGS) entry which is preliminary data.</text>
</comment>
<organism evidence="1 2">
    <name type="scientific">Rhodobacter capsulatus</name>
    <name type="common">Rhodopseudomonas capsulata</name>
    <dbReference type="NCBI Taxonomy" id="1061"/>
    <lineage>
        <taxon>Bacteria</taxon>
        <taxon>Pseudomonadati</taxon>
        <taxon>Pseudomonadota</taxon>
        <taxon>Alphaproteobacteria</taxon>
        <taxon>Rhodobacterales</taxon>
        <taxon>Rhodobacter group</taxon>
        <taxon>Rhodobacter</taxon>
    </lineage>
</organism>
<name>A0A4U1K2W9_RHOCA</name>
<sequence length="142" mass="15282">MAYTTQADLITRYGEPMLLGLTDLGMPASGQIDSDMVARAISDADAFIDGYLRERYVVPLASPPPEISAISAAIAIWKLHSFEPGKKIEIDYRDALAALKDIAKGLIKLDAATVSTVTTGSTGAMITDRERPFTEANMKGFI</sequence>
<proteinExistence type="predicted"/>
<dbReference type="OrthoDB" id="9812088at2"/>
<accession>A0A4U1K2W9</accession>
<evidence type="ECO:0000313" key="2">
    <source>
        <dbReference type="Proteomes" id="UP000310597"/>
    </source>
</evidence>
<dbReference type="Proteomes" id="UP000310597">
    <property type="component" value="Unassembled WGS sequence"/>
</dbReference>
<reference evidence="1 2" key="1">
    <citation type="submission" date="2019-04" db="EMBL/GenBank/DDBJ databases">
        <title>Draft Whole-Genome sequence of the purple photosynthetic bacterium Rhodobacter capsulatus SP108 with an indigenous class A beta-lactamase.</title>
        <authorList>
            <person name="Robertson S."/>
            <person name="Meyer T.E."/>
            <person name="Kyndt J.A."/>
        </authorList>
    </citation>
    <scope>NUCLEOTIDE SEQUENCE [LARGE SCALE GENOMIC DNA]</scope>
    <source>
        <strain evidence="1 2">SP108</strain>
    </source>
</reference>
<dbReference type="InterPro" id="IPR009752">
    <property type="entry name" value="Phage_Mu_GpJ"/>
</dbReference>